<reference evidence="6 7" key="1">
    <citation type="journal article" date="2013" name="J. Mol. Microbiol. Biotechnol.">
        <title>Analysis of the Complete Genomes of Acholeplasma brassicae , A. palmae and A. laidlawii and Their Comparison to the Obligate Parasites from ' Candidatus Phytoplasma'.</title>
        <authorList>
            <person name="Kube M."/>
            <person name="Siewert C."/>
            <person name="Migdoll A.M."/>
            <person name="Duduk B."/>
            <person name="Holz S."/>
            <person name="Rabus R."/>
            <person name="Seemuller E."/>
            <person name="Mitrovic J."/>
            <person name="Muller I."/>
            <person name="Buttner C."/>
            <person name="Reinhardt R."/>
        </authorList>
    </citation>
    <scope>NUCLEOTIDE SEQUENCE [LARGE SCALE GENOMIC DNA]</scope>
    <source>
        <strain evidence="7">0502</strain>
    </source>
</reference>
<evidence type="ECO:0000256" key="1">
    <source>
        <dbReference type="ARBA" id="ARBA00009227"/>
    </source>
</evidence>
<dbReference type="Gene3D" id="3.40.800.10">
    <property type="entry name" value="Ureohydrolase domain"/>
    <property type="match status" value="1"/>
</dbReference>
<dbReference type="AlphaFoldDB" id="U4KN06"/>
<dbReference type="EMBL" id="FO681348">
    <property type="protein sequence ID" value="CCV65581.1"/>
    <property type="molecule type" value="Genomic_DNA"/>
</dbReference>
<feature type="binding site" evidence="4">
    <location>
        <position position="215"/>
    </location>
    <ligand>
        <name>Mn(2+)</name>
        <dbReference type="ChEBI" id="CHEBI:29035"/>
        <label>1</label>
    </ligand>
</feature>
<dbReference type="STRING" id="61635.BN85305600"/>
<dbReference type="Pfam" id="PF00491">
    <property type="entry name" value="Arginase"/>
    <property type="match status" value="1"/>
</dbReference>
<evidence type="ECO:0000256" key="3">
    <source>
        <dbReference type="ARBA" id="ARBA00022801"/>
    </source>
</evidence>
<dbReference type="InterPro" id="IPR023696">
    <property type="entry name" value="Ureohydrolase_dom_sf"/>
</dbReference>
<dbReference type="PANTHER" id="PTHR11358">
    <property type="entry name" value="ARGINASE/AGMATINASE"/>
    <property type="match status" value="1"/>
</dbReference>
<organism evidence="6 7">
    <name type="scientific">Acholeplasma brassicae</name>
    <dbReference type="NCBI Taxonomy" id="61635"/>
    <lineage>
        <taxon>Bacteria</taxon>
        <taxon>Bacillati</taxon>
        <taxon>Mycoplasmatota</taxon>
        <taxon>Mollicutes</taxon>
        <taxon>Acholeplasmatales</taxon>
        <taxon>Acholeplasmataceae</taxon>
        <taxon>Acholeplasma</taxon>
    </lineage>
</organism>
<dbReference type="CDD" id="cd11593">
    <property type="entry name" value="Agmatinase-like_2"/>
    <property type="match status" value="1"/>
</dbReference>
<evidence type="ECO:0000256" key="2">
    <source>
        <dbReference type="ARBA" id="ARBA00022723"/>
    </source>
</evidence>
<comment type="similarity">
    <text evidence="1">Belongs to the arginase family. Agmatinase subfamily.</text>
</comment>
<dbReference type="InterPro" id="IPR020855">
    <property type="entry name" value="Ureohydrolase_Mn_BS"/>
</dbReference>
<dbReference type="EC" id="3.5.3.11" evidence="6"/>
<evidence type="ECO:0000256" key="4">
    <source>
        <dbReference type="PIRSR" id="PIRSR036979-1"/>
    </source>
</evidence>
<feature type="binding site" evidence="4">
    <location>
        <position position="137"/>
    </location>
    <ligand>
        <name>Mn(2+)</name>
        <dbReference type="ChEBI" id="CHEBI:29035"/>
        <label>1</label>
    </ligand>
</feature>
<dbReference type="PROSITE" id="PS51409">
    <property type="entry name" value="ARGINASE_2"/>
    <property type="match status" value="1"/>
</dbReference>
<sequence>MSFKKVDLSFQSCGSEYQESDVVIYSCPMDSTTSYRPGTRFAGNAIRVDSIGIEWYSPYRNMDLKDYKTSDIGDLDLPIGDVEAALDVIYQTTKQILNDHKKPMMVGGEHLVTYPVFKAVSEKYSDVHMIHIDAHTDLRDEFFGRKLSHATVIRRCFDEVGPGRIFQFGIRSGDKHEFEWAKAGNTHLRKFDLVGLEEVVESLKDKPVYITIDLDVLDPGVFPGTGTPEPGGLQYKELLGAFDLFERLNHIVGADFVELSPYLDPSGASTAVAVKTLREMVLLLHK</sequence>
<dbReference type="Proteomes" id="UP000032737">
    <property type="component" value="Chromosome"/>
</dbReference>
<keyword evidence="7" id="KW-1185">Reference proteome</keyword>
<evidence type="ECO:0000313" key="6">
    <source>
        <dbReference type="EMBL" id="CCV65581.1"/>
    </source>
</evidence>
<dbReference type="HOGENOM" id="CLU_039478_0_2_14"/>
<dbReference type="PANTHER" id="PTHR11358:SF26">
    <property type="entry name" value="GUANIDINO ACID HYDROLASE, MITOCHONDRIAL"/>
    <property type="match status" value="1"/>
</dbReference>
<dbReference type="InterPro" id="IPR005925">
    <property type="entry name" value="Agmatinase-rel"/>
</dbReference>
<accession>U4KN06</accession>
<evidence type="ECO:0000313" key="7">
    <source>
        <dbReference type="Proteomes" id="UP000032737"/>
    </source>
</evidence>
<keyword evidence="4" id="KW-0464">Manganese</keyword>
<comment type="cofactor">
    <cofactor evidence="4">
        <name>Mn(2+)</name>
        <dbReference type="ChEBI" id="CHEBI:29035"/>
    </cofactor>
    <text evidence="4">Binds 2 manganese ions per subunit.</text>
</comment>
<dbReference type="NCBIfam" id="TIGR01230">
    <property type="entry name" value="agmatinase"/>
    <property type="match status" value="1"/>
</dbReference>
<name>U4KN06_9MOLU</name>
<dbReference type="OrthoDB" id="9788689at2"/>
<dbReference type="RefSeq" id="WP_030004441.1">
    <property type="nucleotide sequence ID" value="NC_022549.1"/>
</dbReference>
<dbReference type="KEGG" id="abra:BN85305600"/>
<dbReference type="GO" id="GO:0033389">
    <property type="term" value="P:putrescine biosynthetic process from arginine, via agmatine"/>
    <property type="evidence" value="ECO:0007669"/>
    <property type="project" value="TreeGrafter"/>
</dbReference>
<dbReference type="PROSITE" id="PS01053">
    <property type="entry name" value="ARGINASE_1"/>
    <property type="match status" value="1"/>
</dbReference>
<keyword evidence="2 4" id="KW-0479">Metal-binding</keyword>
<dbReference type="GO" id="GO:0046872">
    <property type="term" value="F:metal ion binding"/>
    <property type="evidence" value="ECO:0007669"/>
    <property type="project" value="UniProtKB-KW"/>
</dbReference>
<feature type="binding site" evidence="4">
    <location>
        <position position="110"/>
    </location>
    <ligand>
        <name>Mn(2+)</name>
        <dbReference type="ChEBI" id="CHEBI:29035"/>
        <label>1</label>
    </ligand>
</feature>
<proteinExistence type="inferred from homology"/>
<feature type="binding site" evidence="4">
    <location>
        <position position="213"/>
    </location>
    <ligand>
        <name>Mn(2+)</name>
        <dbReference type="ChEBI" id="CHEBI:29035"/>
        <label>1</label>
    </ligand>
</feature>
<feature type="binding site" evidence="4">
    <location>
        <position position="133"/>
    </location>
    <ligand>
        <name>Mn(2+)</name>
        <dbReference type="ChEBI" id="CHEBI:29035"/>
        <label>1</label>
    </ligand>
</feature>
<keyword evidence="3 5" id="KW-0378">Hydrolase</keyword>
<gene>
    <name evidence="6" type="primary">speB</name>
    <name evidence="6" type="ORF">BN85305600</name>
</gene>
<protein>
    <submittedName>
        <fullName evidence="6">Putative agmatinase</fullName>
        <ecNumber evidence="6">3.5.3.11</ecNumber>
    </submittedName>
</protein>
<feature type="binding site" evidence="4">
    <location>
        <position position="135"/>
    </location>
    <ligand>
        <name>Mn(2+)</name>
        <dbReference type="ChEBI" id="CHEBI:29035"/>
        <label>1</label>
    </ligand>
</feature>
<dbReference type="GO" id="GO:0008783">
    <property type="term" value="F:agmatinase activity"/>
    <property type="evidence" value="ECO:0007669"/>
    <property type="project" value="UniProtKB-EC"/>
</dbReference>
<evidence type="ECO:0000256" key="5">
    <source>
        <dbReference type="RuleBase" id="RU003684"/>
    </source>
</evidence>
<dbReference type="SUPFAM" id="SSF52768">
    <property type="entry name" value="Arginase/deacetylase"/>
    <property type="match status" value="1"/>
</dbReference>
<dbReference type="PIRSF" id="PIRSF036979">
    <property type="entry name" value="Arginase"/>
    <property type="match status" value="1"/>
</dbReference>
<dbReference type="InterPro" id="IPR006035">
    <property type="entry name" value="Ureohydrolase"/>
</dbReference>